<sequence length="262" mass="29412">MLAELIASPCGVSMISSGLFPVAYVHCAWERKKRQQTLNRHLPASAFYLSIREQVFKGGCGDWEEHNTSMNMTADISRGPPRLFWSDYRVALDWLKAELASTTLIFQAKDQEGNADRDNYLARYDYLFKLLLIGDSDVGNSKNGIKGDHQRWSEAEFDDNEQDDTGASVTSTRTNNMGLKVRPSSQYSRVLLPPEPQWQTGLWLMTPVMPSFAGVGTGLFARLLLSLDVGLLGLLLQNTPERLKSRLKVEIEVLDMPIGGRR</sequence>
<dbReference type="Proteomes" id="UP001390339">
    <property type="component" value="Unassembled WGS sequence"/>
</dbReference>
<accession>A0ABR2JHQ8</accession>
<evidence type="ECO:0000256" key="1">
    <source>
        <dbReference type="SAM" id="MobiDB-lite"/>
    </source>
</evidence>
<name>A0ABR2JHQ8_9PEZI</name>
<feature type="compositionally biased region" description="Acidic residues" evidence="1">
    <location>
        <begin position="155"/>
        <end position="164"/>
    </location>
</feature>
<feature type="compositionally biased region" description="Polar residues" evidence="1">
    <location>
        <begin position="165"/>
        <end position="175"/>
    </location>
</feature>
<evidence type="ECO:0000313" key="2">
    <source>
        <dbReference type="EMBL" id="KAK8877028.1"/>
    </source>
</evidence>
<proteinExistence type="predicted"/>
<reference evidence="2 3" key="1">
    <citation type="journal article" date="2024" name="IMA Fungus">
        <title>Apiospora arundinis, a panoply of carbohydrate-active enzymes and secondary metabolites.</title>
        <authorList>
            <person name="Sorensen T."/>
            <person name="Petersen C."/>
            <person name="Muurmann A.T."/>
            <person name="Christiansen J.V."/>
            <person name="Brundto M.L."/>
            <person name="Overgaard C.K."/>
            <person name="Boysen A.T."/>
            <person name="Wollenberg R.D."/>
            <person name="Larsen T.O."/>
            <person name="Sorensen J.L."/>
            <person name="Nielsen K.L."/>
            <person name="Sondergaard T.E."/>
        </authorList>
    </citation>
    <scope>NUCLEOTIDE SEQUENCE [LARGE SCALE GENOMIC DNA]</scope>
    <source>
        <strain evidence="2 3">AAU 773</strain>
    </source>
</reference>
<dbReference type="EMBL" id="JAPCWZ010000002">
    <property type="protein sequence ID" value="KAK8877028.1"/>
    <property type="molecule type" value="Genomic_DNA"/>
</dbReference>
<comment type="caution">
    <text evidence="2">The sequence shown here is derived from an EMBL/GenBank/DDBJ whole genome shotgun (WGS) entry which is preliminary data.</text>
</comment>
<protein>
    <submittedName>
        <fullName evidence="2">Uncharacterized protein</fullName>
    </submittedName>
</protein>
<keyword evidence="3" id="KW-1185">Reference proteome</keyword>
<evidence type="ECO:0000313" key="3">
    <source>
        <dbReference type="Proteomes" id="UP001390339"/>
    </source>
</evidence>
<feature type="region of interest" description="Disordered" evidence="1">
    <location>
        <begin position="152"/>
        <end position="175"/>
    </location>
</feature>
<organism evidence="2 3">
    <name type="scientific">Apiospora arundinis</name>
    <dbReference type="NCBI Taxonomy" id="335852"/>
    <lineage>
        <taxon>Eukaryota</taxon>
        <taxon>Fungi</taxon>
        <taxon>Dikarya</taxon>
        <taxon>Ascomycota</taxon>
        <taxon>Pezizomycotina</taxon>
        <taxon>Sordariomycetes</taxon>
        <taxon>Xylariomycetidae</taxon>
        <taxon>Amphisphaeriales</taxon>
        <taxon>Apiosporaceae</taxon>
        <taxon>Apiospora</taxon>
    </lineage>
</organism>
<gene>
    <name evidence="2" type="ORF">PGQ11_001974</name>
</gene>